<dbReference type="SUPFAM" id="SSF160935">
    <property type="entry name" value="VPA0735-like"/>
    <property type="match status" value="1"/>
</dbReference>
<dbReference type="Pfam" id="PF06742">
    <property type="entry name" value="DUF1214"/>
    <property type="match status" value="1"/>
</dbReference>
<proteinExistence type="predicted"/>
<dbReference type="EMBL" id="JBIBSM010000006">
    <property type="protein sequence ID" value="MFF8277341.1"/>
    <property type="molecule type" value="Genomic_DNA"/>
</dbReference>
<sequence>MQRFEKRGVQEDLMSNALRVNVDNFVRAETDRMFDDLQRAADGVNTWSHNRTPTPIDQQPVIRMNRDTLYSFAVVDVSRGATLGIPDTGDRYISAMVVNQDHYVNRIFREPGEYELTVEEFDTPFVVVALRVLVDPADSDDLAAVSELQDRFGLTAVSDHPFEPADYDEESLTATRQALLELAKGLSGVERAFGRREAVDPVRHLIGTAAGWGGLPETEASYITVNPGLPVGEYELTVRDVPVDAFWSISLYNADGFFQANDRDAYSVNSVTGVPNDDGSITVRFGGCADGRANCLPVMEGWNYLVRLYRPHQEILDGSWTFPTIDAGS</sequence>
<gene>
    <name evidence="3" type="ORF">ACF05T_14710</name>
</gene>
<dbReference type="PANTHER" id="PTHR36509:SF2">
    <property type="entry name" value="BLL3101 PROTEIN"/>
    <property type="match status" value="1"/>
</dbReference>
<dbReference type="InterPro" id="IPR010679">
    <property type="entry name" value="DUF1254"/>
</dbReference>
<dbReference type="Proteomes" id="UP001603013">
    <property type="component" value="Unassembled WGS sequence"/>
</dbReference>
<protein>
    <submittedName>
        <fullName evidence="3">DUF1214 domain-containing protein</fullName>
    </submittedName>
</protein>
<feature type="domain" description="DUF1254" evidence="2">
    <location>
        <begin position="44"/>
        <end position="100"/>
    </location>
</feature>
<dbReference type="InterPro" id="IPR010621">
    <property type="entry name" value="DUF1214"/>
</dbReference>
<feature type="domain" description="DUF1214" evidence="1">
    <location>
        <begin position="233"/>
        <end position="313"/>
    </location>
</feature>
<evidence type="ECO:0000259" key="1">
    <source>
        <dbReference type="Pfam" id="PF06742"/>
    </source>
</evidence>
<dbReference type="Gene3D" id="2.60.120.600">
    <property type="entry name" value="Domain of unknown function DUF1214, C-terminal domain"/>
    <property type="match status" value="1"/>
</dbReference>
<evidence type="ECO:0000259" key="2">
    <source>
        <dbReference type="Pfam" id="PF06863"/>
    </source>
</evidence>
<dbReference type="InterPro" id="IPR037049">
    <property type="entry name" value="DUF1214_C_sf"/>
</dbReference>
<organism evidence="3 4">
    <name type="scientific">Streptomyces lateritius</name>
    <dbReference type="NCBI Taxonomy" id="67313"/>
    <lineage>
        <taxon>Bacteria</taxon>
        <taxon>Bacillati</taxon>
        <taxon>Actinomycetota</taxon>
        <taxon>Actinomycetes</taxon>
        <taxon>Kitasatosporales</taxon>
        <taxon>Streptomycetaceae</taxon>
        <taxon>Streptomyces</taxon>
    </lineage>
</organism>
<keyword evidence="4" id="KW-1185">Reference proteome</keyword>
<name>A0ABW6YBZ0_9ACTN</name>
<evidence type="ECO:0000313" key="4">
    <source>
        <dbReference type="Proteomes" id="UP001603013"/>
    </source>
</evidence>
<dbReference type="PANTHER" id="PTHR36509">
    <property type="entry name" value="BLL3101 PROTEIN"/>
    <property type="match status" value="1"/>
</dbReference>
<comment type="caution">
    <text evidence="3">The sequence shown here is derived from an EMBL/GenBank/DDBJ whole genome shotgun (WGS) entry which is preliminary data.</text>
</comment>
<dbReference type="Pfam" id="PF06863">
    <property type="entry name" value="DUF1254"/>
    <property type="match status" value="1"/>
</dbReference>
<reference evidence="3 4" key="1">
    <citation type="submission" date="2024-10" db="EMBL/GenBank/DDBJ databases">
        <title>The Natural Products Discovery Center: Release of the First 8490 Sequenced Strains for Exploring Actinobacteria Biosynthetic Diversity.</title>
        <authorList>
            <person name="Kalkreuter E."/>
            <person name="Kautsar S.A."/>
            <person name="Yang D."/>
            <person name="Bader C.D."/>
            <person name="Teijaro C.N."/>
            <person name="Fluegel L."/>
            <person name="Davis C.M."/>
            <person name="Simpson J.R."/>
            <person name="Lauterbach L."/>
            <person name="Steele A.D."/>
            <person name="Gui C."/>
            <person name="Meng S."/>
            <person name="Li G."/>
            <person name="Viehrig K."/>
            <person name="Ye F."/>
            <person name="Su P."/>
            <person name="Kiefer A.F."/>
            <person name="Nichols A."/>
            <person name="Cepeda A.J."/>
            <person name="Yan W."/>
            <person name="Fan B."/>
            <person name="Jiang Y."/>
            <person name="Adhikari A."/>
            <person name="Zheng C.-J."/>
            <person name="Schuster L."/>
            <person name="Cowan T.M."/>
            <person name="Smanski M.J."/>
            <person name="Chevrette M.G."/>
            <person name="De Carvalho L.P.S."/>
            <person name="Shen B."/>
        </authorList>
    </citation>
    <scope>NUCLEOTIDE SEQUENCE [LARGE SCALE GENOMIC DNA]</scope>
    <source>
        <strain evidence="3 4">NPDC015755</strain>
    </source>
</reference>
<evidence type="ECO:0000313" key="3">
    <source>
        <dbReference type="EMBL" id="MFF8277341.1"/>
    </source>
</evidence>
<accession>A0ABW6YBZ0</accession>
<dbReference type="RefSeq" id="WP_391934634.1">
    <property type="nucleotide sequence ID" value="NZ_JBIBSM010000006.1"/>
</dbReference>